<feature type="compositionally biased region" description="Polar residues" evidence="11">
    <location>
        <begin position="421"/>
        <end position="442"/>
    </location>
</feature>
<feature type="compositionally biased region" description="Polar residues" evidence="11">
    <location>
        <begin position="792"/>
        <end position="812"/>
    </location>
</feature>
<organism evidence="13 14">
    <name type="scientific">Scheffersomyces spartinae</name>
    <dbReference type="NCBI Taxonomy" id="45513"/>
    <lineage>
        <taxon>Eukaryota</taxon>
        <taxon>Fungi</taxon>
        <taxon>Dikarya</taxon>
        <taxon>Ascomycota</taxon>
        <taxon>Saccharomycotina</taxon>
        <taxon>Pichiomycetes</taxon>
        <taxon>Debaryomycetaceae</taxon>
        <taxon>Scheffersomyces</taxon>
    </lineage>
</organism>
<keyword evidence="7 10" id="KW-0067">ATP-binding</keyword>
<dbReference type="InterPro" id="IPR017441">
    <property type="entry name" value="Protein_kinase_ATP_BS"/>
</dbReference>
<accession>A0A9P7V6J8</accession>
<sequence length="1036" mass="115447">MNKANDVNSKAVLAAQFNDFYLKIALPEVNQIGSYKILDEIGEGAFGKVYLARHVLLNVKVVLKCGLLDDPNIVREVYYHRQLKHKHIVKLYEVIKTESHLWLVLEYCEGNELFYYIYEQRRVEYKKCQELFFQIMLAIKYVHSLNLAHRDLKLENILLADTDKTIVKLTDFGFVREFNPYSRQFLSTVCGTTAYMAPEVLQNIKYLGFQIDIWALGVILYTMLYGRMPFDEDDDLRTKYKILNEEPPYYDTIPRETIALIQRMLSKDPANRPNLNEILNSPFLIDYNNKHSSRTRLSYSTDTESILSLNQYYKSNPVPFQSKIEKNLMYKLEKLGIDIEELLQSIYNNEMNSLTAFYELLLTKEFQKKKSIYYKDRKRRAKKSLLKSKKRVKSVLSLSDVASATQPLERIISTLSISSRNTSANTNINPTTGGGATNQSRNGAAGTATSPIPPSPRSPRYGKSGISRPTSPKTVPSTSSAPTRISTSMSLSHSATAIPTHLISMDSTNTSNNGFQSMLEETIVTAKPQVLDEPITSSLAVNPTNDSTISPSIDNSSFTDGSTSRRKVSFHTNTHQRLWSSNNNNDLNPEKEKKSKGVLNKLQFWKKGNNNNNTSSDNSLTKSRKSQETVPSKSSQQIAPTRISLDSNNRLTHASVNPKRTGPRTGSVASEESRLELAVPSRIHRTNMKPSSSAAYSGVDSIPSPLAIRSGGAPSWISESPRGPPLRRQRPSSMISQISQFSQQSQMSESELDILDASDMEEEEDLEEEEYDEDLVYESSINMSQDFHRPSLTMTSVNPNSSAAPSTNGSTTKLKRPGVMRHLSSDISIASSTTSAAGSVVGYTTSTTKEAKKRLPSLTQLSSNSSEESEYFEQLAAPIPKKPLPTTAGVESQFSVSNSKIPVTSGSPSPDLIRRSLKVQQRYSGADKRSNGIFSAHTPRTTSNGSLTVGLPGKFMGGDSDGFLSMGRSSNPMINRPCSPPIIRGVNSMHLNMNMNELGSIHKVQDTHQVDVTWIGTQKVSDKHEPVITEEDEEED</sequence>
<feature type="compositionally biased region" description="Polar residues" evidence="11">
    <location>
        <begin position="484"/>
        <end position="493"/>
    </location>
</feature>
<keyword evidence="2" id="KW-0723">Serine/threonine-protein kinase</keyword>
<dbReference type="GO" id="GO:0035556">
    <property type="term" value="P:intracellular signal transduction"/>
    <property type="evidence" value="ECO:0007669"/>
    <property type="project" value="TreeGrafter"/>
</dbReference>
<feature type="compositionally biased region" description="Low complexity" evidence="11">
    <location>
        <begin position="609"/>
        <end position="619"/>
    </location>
</feature>
<dbReference type="GeneID" id="66115401"/>
<evidence type="ECO:0000259" key="12">
    <source>
        <dbReference type="PROSITE" id="PS50011"/>
    </source>
</evidence>
<dbReference type="OrthoDB" id="942095at2759"/>
<comment type="catalytic activity">
    <reaction evidence="8">
        <text>L-threonyl-[protein] + ATP = O-phospho-L-threonyl-[protein] + ADP + H(+)</text>
        <dbReference type="Rhea" id="RHEA:46608"/>
        <dbReference type="Rhea" id="RHEA-COMP:11060"/>
        <dbReference type="Rhea" id="RHEA-COMP:11605"/>
        <dbReference type="ChEBI" id="CHEBI:15378"/>
        <dbReference type="ChEBI" id="CHEBI:30013"/>
        <dbReference type="ChEBI" id="CHEBI:30616"/>
        <dbReference type="ChEBI" id="CHEBI:61977"/>
        <dbReference type="ChEBI" id="CHEBI:456216"/>
        <dbReference type="EC" id="2.7.11.1"/>
    </reaction>
</comment>
<dbReference type="PROSITE" id="PS00107">
    <property type="entry name" value="PROTEIN_KINASE_ATP"/>
    <property type="match status" value="1"/>
</dbReference>
<dbReference type="GO" id="GO:0005737">
    <property type="term" value="C:cytoplasm"/>
    <property type="evidence" value="ECO:0007669"/>
    <property type="project" value="TreeGrafter"/>
</dbReference>
<dbReference type="SMART" id="SM00220">
    <property type="entry name" value="S_TKc"/>
    <property type="match status" value="1"/>
</dbReference>
<evidence type="ECO:0000256" key="10">
    <source>
        <dbReference type="PROSITE-ProRule" id="PRU10141"/>
    </source>
</evidence>
<dbReference type="GO" id="GO:0005524">
    <property type="term" value="F:ATP binding"/>
    <property type="evidence" value="ECO:0007669"/>
    <property type="project" value="UniProtKB-UniRule"/>
</dbReference>
<evidence type="ECO:0000256" key="5">
    <source>
        <dbReference type="ARBA" id="ARBA00022741"/>
    </source>
</evidence>
<keyword evidence="14" id="KW-1185">Reference proteome</keyword>
<evidence type="ECO:0000256" key="8">
    <source>
        <dbReference type="ARBA" id="ARBA00047899"/>
    </source>
</evidence>
<evidence type="ECO:0000256" key="9">
    <source>
        <dbReference type="ARBA" id="ARBA00048679"/>
    </source>
</evidence>
<evidence type="ECO:0000256" key="11">
    <source>
        <dbReference type="SAM" id="MobiDB-lite"/>
    </source>
</evidence>
<feature type="compositionally biased region" description="Polar residues" evidence="11">
    <location>
        <begin position="570"/>
        <end position="587"/>
    </location>
</feature>
<feature type="region of interest" description="Disordered" evidence="11">
    <location>
        <begin position="421"/>
        <end position="493"/>
    </location>
</feature>
<evidence type="ECO:0000313" key="14">
    <source>
        <dbReference type="Proteomes" id="UP000790833"/>
    </source>
</evidence>
<dbReference type="PANTHER" id="PTHR24346">
    <property type="entry name" value="MAP/MICROTUBULE AFFINITY-REGULATING KINASE"/>
    <property type="match status" value="1"/>
</dbReference>
<evidence type="ECO:0000256" key="7">
    <source>
        <dbReference type="ARBA" id="ARBA00022840"/>
    </source>
</evidence>
<dbReference type="PANTHER" id="PTHR24346:SF110">
    <property type="entry name" value="NON-SPECIFIC SERINE_THREONINE PROTEIN KINASE"/>
    <property type="match status" value="1"/>
</dbReference>
<dbReference type="InterPro" id="IPR011009">
    <property type="entry name" value="Kinase-like_dom_sf"/>
</dbReference>
<dbReference type="GO" id="GO:0004674">
    <property type="term" value="F:protein serine/threonine kinase activity"/>
    <property type="evidence" value="ECO:0007669"/>
    <property type="project" value="UniProtKB-KW"/>
</dbReference>
<reference evidence="13" key="1">
    <citation type="submission" date="2021-03" db="EMBL/GenBank/DDBJ databases">
        <authorList>
            <person name="Palmer J.M."/>
        </authorList>
    </citation>
    <scope>NUCLEOTIDE SEQUENCE</scope>
    <source>
        <strain evidence="13">ARV_011</strain>
    </source>
</reference>
<keyword evidence="4" id="KW-0808">Transferase</keyword>
<proteinExistence type="predicted"/>
<dbReference type="EC" id="2.7.11.1" evidence="1"/>
<evidence type="ECO:0000313" key="13">
    <source>
        <dbReference type="EMBL" id="KAG7192308.1"/>
    </source>
</evidence>
<dbReference type="AlphaFoldDB" id="A0A9P7V6J8"/>
<feature type="compositionally biased region" description="Polar residues" evidence="11">
    <location>
        <begin position="537"/>
        <end position="562"/>
    </location>
</feature>
<name>A0A9P7V6J8_9ASCO</name>
<comment type="caution">
    <text evidence="13">The sequence shown here is derived from an EMBL/GenBank/DDBJ whole genome shotgun (WGS) entry which is preliminary data.</text>
</comment>
<dbReference type="EMBL" id="JAHMUF010000019">
    <property type="protein sequence ID" value="KAG7192308.1"/>
    <property type="molecule type" value="Genomic_DNA"/>
</dbReference>
<dbReference type="PROSITE" id="PS50011">
    <property type="entry name" value="PROTEIN_KINASE_DOM"/>
    <property type="match status" value="1"/>
</dbReference>
<evidence type="ECO:0000256" key="2">
    <source>
        <dbReference type="ARBA" id="ARBA00022527"/>
    </source>
</evidence>
<feature type="region of interest" description="Disordered" evidence="11">
    <location>
        <begin position="790"/>
        <end position="815"/>
    </location>
</feature>
<dbReference type="Proteomes" id="UP000790833">
    <property type="component" value="Unassembled WGS sequence"/>
</dbReference>
<keyword evidence="5 10" id="KW-0547">Nucleotide-binding</keyword>
<feature type="compositionally biased region" description="Low complexity" evidence="11">
    <location>
        <begin position="732"/>
        <end position="749"/>
    </location>
</feature>
<dbReference type="InterPro" id="IPR008271">
    <property type="entry name" value="Ser/Thr_kinase_AS"/>
</dbReference>
<dbReference type="Pfam" id="PF00069">
    <property type="entry name" value="Pkinase"/>
    <property type="match status" value="1"/>
</dbReference>
<feature type="region of interest" description="Disordered" evidence="11">
    <location>
        <begin position="537"/>
        <end position="750"/>
    </location>
</feature>
<dbReference type="GO" id="GO:0030447">
    <property type="term" value="P:filamentous growth"/>
    <property type="evidence" value="ECO:0007669"/>
    <property type="project" value="UniProtKB-ARBA"/>
</dbReference>
<dbReference type="Gene3D" id="1.10.510.10">
    <property type="entry name" value="Transferase(Phosphotransferase) domain 1"/>
    <property type="match status" value="1"/>
</dbReference>
<dbReference type="RefSeq" id="XP_043047858.1">
    <property type="nucleotide sequence ID" value="XM_043192803.1"/>
</dbReference>
<gene>
    <name evidence="13" type="ORF">KQ657_002027</name>
</gene>
<feature type="binding site" evidence="10">
    <location>
        <position position="64"/>
    </location>
    <ligand>
        <name>ATP</name>
        <dbReference type="ChEBI" id="CHEBI:30616"/>
    </ligand>
</feature>
<dbReference type="CDD" id="cd14003">
    <property type="entry name" value="STKc_AMPK-like"/>
    <property type="match status" value="1"/>
</dbReference>
<evidence type="ECO:0000256" key="6">
    <source>
        <dbReference type="ARBA" id="ARBA00022777"/>
    </source>
</evidence>
<keyword evidence="6" id="KW-0418">Kinase</keyword>
<keyword evidence="3" id="KW-0597">Phosphoprotein</keyword>
<dbReference type="PROSITE" id="PS00108">
    <property type="entry name" value="PROTEIN_KINASE_ST"/>
    <property type="match status" value="1"/>
</dbReference>
<feature type="domain" description="Protein kinase" evidence="12">
    <location>
        <begin position="35"/>
        <end position="284"/>
    </location>
</feature>
<comment type="catalytic activity">
    <reaction evidence="9">
        <text>L-seryl-[protein] + ATP = O-phospho-L-seryl-[protein] + ADP + H(+)</text>
        <dbReference type="Rhea" id="RHEA:17989"/>
        <dbReference type="Rhea" id="RHEA-COMP:9863"/>
        <dbReference type="Rhea" id="RHEA-COMP:11604"/>
        <dbReference type="ChEBI" id="CHEBI:15378"/>
        <dbReference type="ChEBI" id="CHEBI:29999"/>
        <dbReference type="ChEBI" id="CHEBI:30616"/>
        <dbReference type="ChEBI" id="CHEBI:83421"/>
        <dbReference type="ChEBI" id="CHEBI:456216"/>
        <dbReference type="EC" id="2.7.11.1"/>
    </reaction>
</comment>
<feature type="compositionally biased region" description="Polar residues" evidence="11">
    <location>
        <begin position="628"/>
        <end position="655"/>
    </location>
</feature>
<feature type="compositionally biased region" description="Low complexity" evidence="11">
    <location>
        <begin position="469"/>
        <end position="483"/>
    </location>
</feature>
<feature type="region of interest" description="Disordered" evidence="11">
    <location>
        <begin position="924"/>
        <end position="952"/>
    </location>
</feature>
<dbReference type="SUPFAM" id="SSF56112">
    <property type="entry name" value="Protein kinase-like (PK-like)"/>
    <property type="match status" value="1"/>
</dbReference>
<evidence type="ECO:0000256" key="4">
    <source>
        <dbReference type="ARBA" id="ARBA00022679"/>
    </source>
</evidence>
<protein>
    <recommendedName>
        <fullName evidence="1">non-specific serine/threonine protein kinase</fullName>
        <ecNumber evidence="1">2.7.11.1</ecNumber>
    </recommendedName>
</protein>
<feature type="compositionally biased region" description="Polar residues" evidence="11">
    <location>
        <begin position="938"/>
        <end position="947"/>
    </location>
</feature>
<dbReference type="FunFam" id="1.10.510.10:FF:000650">
    <property type="entry name" value="Serine/threonine-protein kinase ppk16"/>
    <property type="match status" value="1"/>
</dbReference>
<evidence type="ECO:0000256" key="3">
    <source>
        <dbReference type="ARBA" id="ARBA00022553"/>
    </source>
</evidence>
<dbReference type="InterPro" id="IPR000719">
    <property type="entry name" value="Prot_kinase_dom"/>
</dbReference>
<evidence type="ECO:0000256" key="1">
    <source>
        <dbReference type="ARBA" id="ARBA00012513"/>
    </source>
</evidence>